<keyword evidence="2" id="KW-1185">Reference proteome</keyword>
<evidence type="ECO:0000313" key="1">
    <source>
        <dbReference type="EMBL" id="OLT60215.1"/>
    </source>
</evidence>
<sequence>MAAKDFYHEVVKTALNKDGWTITHDPLVLELSSGRLEVDLGAERLIAAQKDQRRIAVEVKSFLATSTTSEFHTALGQFLNYRVVLKVKEPGRVLFLAVPSKVYRNFFLEELGQLSVKEYKVKLVVFDPDEEVVVQWND</sequence>
<gene>
    <name evidence="1" type="ORF">BJP37_15465</name>
</gene>
<reference evidence="1 2" key="1">
    <citation type="submission" date="2016-10" db="EMBL/GenBank/DDBJ databases">
        <title>Comparative genomics uncovers the prolific and rare metabolic potential of the cyanobacterial genus Moorea.</title>
        <authorList>
            <person name="Leao T."/>
            <person name="Castelao G."/>
            <person name="Korobeynikov A."/>
            <person name="Monroe E.A."/>
            <person name="Podell S."/>
            <person name="Glukhov E."/>
            <person name="Allen E."/>
            <person name="Gerwick W.H."/>
            <person name="Gerwick L."/>
        </authorList>
    </citation>
    <scope>NUCLEOTIDE SEQUENCE [LARGE SCALE GENOMIC DNA]</scope>
    <source>
        <strain evidence="1 2">PNG5-198</strain>
    </source>
</reference>
<dbReference type="EMBL" id="MKZS01000001">
    <property type="protein sequence ID" value="OLT60215.1"/>
    <property type="molecule type" value="Genomic_DNA"/>
</dbReference>
<dbReference type="InterPro" id="IPR014919">
    <property type="entry name" value="XisH"/>
</dbReference>
<dbReference type="InterPro" id="IPR011856">
    <property type="entry name" value="tRNA_endonuc-like_dom_sf"/>
</dbReference>
<accession>A0A1U7N2N5</accession>
<dbReference type="RefSeq" id="WP_075900261.1">
    <property type="nucleotide sequence ID" value="NZ_MKZS01000001.1"/>
</dbReference>
<dbReference type="Pfam" id="PF08814">
    <property type="entry name" value="XisH"/>
    <property type="match status" value="1"/>
</dbReference>
<protein>
    <submittedName>
        <fullName evidence="1">Fatty-acid oxidation protein subunit alpha</fullName>
    </submittedName>
</protein>
<name>A0A1U7N2N5_9CYAN</name>
<proteinExistence type="predicted"/>
<dbReference type="CDD" id="cd22366">
    <property type="entry name" value="XisH-like"/>
    <property type="match status" value="1"/>
</dbReference>
<dbReference type="Proteomes" id="UP000186657">
    <property type="component" value="Unassembled WGS sequence"/>
</dbReference>
<dbReference type="SUPFAM" id="SSF52980">
    <property type="entry name" value="Restriction endonuclease-like"/>
    <property type="match status" value="1"/>
</dbReference>
<dbReference type="InterPro" id="IPR011335">
    <property type="entry name" value="Restrct_endonuc-II-like"/>
</dbReference>
<dbReference type="GO" id="GO:0003676">
    <property type="term" value="F:nucleic acid binding"/>
    <property type="evidence" value="ECO:0007669"/>
    <property type="project" value="InterPro"/>
</dbReference>
<organism evidence="1 2">
    <name type="scientific">Moorena bouillonii PNG</name>
    <dbReference type="NCBI Taxonomy" id="568701"/>
    <lineage>
        <taxon>Bacteria</taxon>
        <taxon>Bacillati</taxon>
        <taxon>Cyanobacteriota</taxon>
        <taxon>Cyanophyceae</taxon>
        <taxon>Coleofasciculales</taxon>
        <taxon>Coleofasciculaceae</taxon>
        <taxon>Moorena</taxon>
    </lineage>
</organism>
<comment type="caution">
    <text evidence="1">The sequence shown here is derived from an EMBL/GenBank/DDBJ whole genome shotgun (WGS) entry which is preliminary data.</text>
</comment>
<evidence type="ECO:0000313" key="2">
    <source>
        <dbReference type="Proteomes" id="UP000186657"/>
    </source>
</evidence>
<dbReference type="Gene3D" id="3.40.1350.10">
    <property type="match status" value="1"/>
</dbReference>
<dbReference type="AlphaFoldDB" id="A0A1U7N2N5"/>